<organism evidence="1 2">
    <name type="scientific">Naganishia adeliensis</name>
    <dbReference type="NCBI Taxonomy" id="92952"/>
    <lineage>
        <taxon>Eukaryota</taxon>
        <taxon>Fungi</taxon>
        <taxon>Dikarya</taxon>
        <taxon>Basidiomycota</taxon>
        <taxon>Agaricomycotina</taxon>
        <taxon>Tremellomycetes</taxon>
        <taxon>Filobasidiales</taxon>
        <taxon>Filobasidiaceae</taxon>
        <taxon>Naganishia</taxon>
    </lineage>
</organism>
<evidence type="ECO:0000313" key="2">
    <source>
        <dbReference type="Proteomes" id="UP001230649"/>
    </source>
</evidence>
<gene>
    <name evidence="1" type="ORF">QFC20_001262</name>
</gene>
<proteinExistence type="predicted"/>
<keyword evidence="2" id="KW-1185">Reference proteome</keyword>
<evidence type="ECO:0000313" key="1">
    <source>
        <dbReference type="EMBL" id="KAJ9114890.1"/>
    </source>
</evidence>
<sequence length="1484" mass="164021">MDILDEIEGAITDDAGQTENFNQHITHPSAHASFQHSQPFLPGRPFAGVRSNHHQQDFLAYDQVPAVGHHFGSSSSYSQDRSMYINRNILNKLHPPFIHNHSASQPSAMKRMPMIREQGYMNMVYKTDENLVVAAPTGSGKTVIFELAILRAVMNKQFQGGDGRSLCVYVAPLKALCSEKAEEWKIKLGKIGLVVAEVTGDTASDKGFLQQIKTADVIITTPEKWDAVTRRTSQKQKILERLALMMLDEIPNVEDVARWLRPTMPSPTGVFEAGGINPGMERAGANGVLQIPMAKVFKFGEDFRPTKLTRIVKGYPSFGENTFPLINRIISELFSVISDHTQGKPILVFAATRNLCIKAAGTLVKAYQTAKDSGKRLPWSVPSRTKLSCEDKQLDEFSEYGIAFHHGGLSLEDRRKVETAFRAGQIMIIVATSTLAVGVNLPAHTVILAGTYQWSGSGMILLTDLDVQQMIGRAGRPQYDTEGTAIILCAENNTAKYRDLINSSTTIESCLHEHLVEHINTEIGLRTITCLQEGQDWIKNSFLYVRIQQNPRHYSGILASAGSTTYRWEEALTRLVDKAVEDLQGRDMVAIQESESTSGPPELRSIAATVYGEAMSSNCLSFATMCHILDLPPKSSLETLLHALSNVKEYADLKLRNGEKLFYKSLGKDPDLRYSLPNGISPSTAAHKVFILIQMTLGNVNWDPYKEQLKQGSSGPTFDSYQVFRIAPRICKAMATIALQKEDGETLKNALALIRIVSGKAWPGTAVIFRQIDAIGPKSITVLGSKGITTFQKLAETDARQIEMLLNRQTGFGNKIITAAKSFPVFHVTVHQETQVLTTAVAPVDIIFRVEITVDGKLVETSKKKAAYSRTVSIVAVLTDGTYVAYRKASAKTLRPEDLTMTLPARFQYSNQRFQVIVGLDQVSGCATQVECKPIVPDGVLQSPVTNGSAKLEDEGNKLSRPLALVYDPVVTTSRQDEDRDELMDEAPKEEDVQMEDITRLPNGNWPCSHGCANKSACKHVCCKEGTKKKPKAFATKALSKQPSVQAVDHAKQAKKPNDTQPKQKEFPTVTSTQPKTGQVRKRLPLTQYEEIDLLSNNDSSTSEDEEETINRILKGTQRKGSKPSKKQRIASADSNEFDDLSFERAVVDLDLDLELEALASKKPGENRVEDKRRAGGNGTSRRSSVLPIARPVNTKGTEERARSKRPQPVKRGRQLRYTESLEDKPDSLPSVIRTPMEKRRQQLRHPGLVKDKAQSHLSLKQQPLFAASDGDMDSLGPEGDFDHEFHNNGLLGVEEKESRAPPNIAAVKSISLLPENPASECDEELDACLNLDEYLDAPETAEIHNLHVRRTEAFDLEDPAVAIPHAIPESAVQVDNHQLQPAILHVGNSKTAKSHDQGGQTHPLNSTNKVDNQLGAASRFDNARHTKTTPTADHPARNLPQVEEDTDHTMMETKEAQEKPDEQDDFLADFNEWVGTGAVQFGD</sequence>
<reference evidence="1" key="1">
    <citation type="submission" date="2023-04" db="EMBL/GenBank/DDBJ databases">
        <title>Draft Genome sequencing of Naganishia species isolated from polar environments using Oxford Nanopore Technology.</title>
        <authorList>
            <person name="Leo P."/>
            <person name="Venkateswaran K."/>
        </authorList>
    </citation>
    <scope>NUCLEOTIDE SEQUENCE</scope>
    <source>
        <strain evidence="1">MNA-CCFEE 5262</strain>
    </source>
</reference>
<accession>A0ACC2WUB0</accession>
<name>A0ACC2WUB0_9TREE</name>
<protein>
    <submittedName>
        <fullName evidence="1">Uncharacterized protein</fullName>
    </submittedName>
</protein>
<dbReference type="Proteomes" id="UP001230649">
    <property type="component" value="Unassembled WGS sequence"/>
</dbReference>
<comment type="caution">
    <text evidence="1">The sequence shown here is derived from an EMBL/GenBank/DDBJ whole genome shotgun (WGS) entry which is preliminary data.</text>
</comment>
<dbReference type="EMBL" id="JASBWS010000007">
    <property type="protein sequence ID" value="KAJ9114890.1"/>
    <property type="molecule type" value="Genomic_DNA"/>
</dbReference>